<sequence length="117" mass="12693">MRRHALTLAFVLWNLVGPLAHAGDRCRGDCHGAGLAVLILMPLPVIFAYFWGKRTDGPDLGQLLAYVTLSGVFGVCAAYALMVGLSAPRWSAWVALGIVQYAVFALLIHPRRHPAAR</sequence>
<dbReference type="AlphaFoldDB" id="A0A7X0PLX4"/>
<accession>A0A7X0PLX4</accession>
<protein>
    <submittedName>
        <fullName evidence="3">Uncharacterized protein</fullName>
    </submittedName>
</protein>
<evidence type="ECO:0000256" key="1">
    <source>
        <dbReference type="SAM" id="Phobius"/>
    </source>
</evidence>
<dbReference type="EMBL" id="JACHLK010000033">
    <property type="protein sequence ID" value="MBB6564234.1"/>
    <property type="molecule type" value="Genomic_DNA"/>
</dbReference>
<proteinExistence type="predicted"/>
<feature type="transmembrane region" description="Helical" evidence="1">
    <location>
        <begin position="32"/>
        <end position="51"/>
    </location>
</feature>
<feature type="transmembrane region" description="Helical" evidence="1">
    <location>
        <begin position="63"/>
        <end position="84"/>
    </location>
</feature>
<keyword evidence="1" id="KW-0812">Transmembrane</keyword>
<keyword evidence="2" id="KW-0732">Signal</keyword>
<evidence type="ECO:0000256" key="2">
    <source>
        <dbReference type="SAM" id="SignalP"/>
    </source>
</evidence>
<evidence type="ECO:0000313" key="4">
    <source>
        <dbReference type="Proteomes" id="UP000575083"/>
    </source>
</evidence>
<evidence type="ECO:0000313" key="3">
    <source>
        <dbReference type="EMBL" id="MBB6564234.1"/>
    </source>
</evidence>
<feature type="chain" id="PRO_5030714436" evidence="2">
    <location>
        <begin position="23"/>
        <end position="117"/>
    </location>
</feature>
<keyword evidence="4" id="KW-1185">Reference proteome</keyword>
<reference evidence="3 4" key="1">
    <citation type="submission" date="2020-08" db="EMBL/GenBank/DDBJ databases">
        <title>Functional genomics of gut bacteria from endangered species of beetles.</title>
        <authorList>
            <person name="Carlos-Shanley C."/>
        </authorList>
    </citation>
    <scope>NUCLEOTIDE SEQUENCE [LARGE SCALE GENOMIC DNA]</scope>
    <source>
        <strain evidence="3 4">S00198</strain>
    </source>
</reference>
<name>A0A7X0PLX4_9BURK</name>
<comment type="caution">
    <text evidence="3">The sequence shown here is derived from an EMBL/GenBank/DDBJ whole genome shotgun (WGS) entry which is preliminary data.</text>
</comment>
<feature type="signal peptide" evidence="2">
    <location>
        <begin position="1"/>
        <end position="22"/>
    </location>
</feature>
<dbReference type="RefSeq" id="WP_184866056.1">
    <property type="nucleotide sequence ID" value="NZ_JACHLK010000033.1"/>
</dbReference>
<gene>
    <name evidence="3" type="ORF">HNP48_006961</name>
</gene>
<keyword evidence="1" id="KW-1133">Transmembrane helix</keyword>
<feature type="transmembrane region" description="Helical" evidence="1">
    <location>
        <begin position="90"/>
        <end position="108"/>
    </location>
</feature>
<keyword evidence="1" id="KW-0472">Membrane</keyword>
<organism evidence="3 4">
    <name type="scientific">Acidovorax soli</name>
    <dbReference type="NCBI Taxonomy" id="592050"/>
    <lineage>
        <taxon>Bacteria</taxon>
        <taxon>Pseudomonadati</taxon>
        <taxon>Pseudomonadota</taxon>
        <taxon>Betaproteobacteria</taxon>
        <taxon>Burkholderiales</taxon>
        <taxon>Comamonadaceae</taxon>
        <taxon>Acidovorax</taxon>
    </lineage>
</organism>
<dbReference type="Proteomes" id="UP000575083">
    <property type="component" value="Unassembled WGS sequence"/>
</dbReference>